<dbReference type="GO" id="GO:0005634">
    <property type="term" value="C:nucleus"/>
    <property type="evidence" value="ECO:0007669"/>
    <property type="project" value="UniProtKB-SubCell"/>
</dbReference>
<keyword evidence="4" id="KW-0805">Transcription regulation</keyword>
<evidence type="ECO:0000256" key="9">
    <source>
        <dbReference type="PROSITE-ProRule" id="PRU00649"/>
    </source>
</evidence>
<evidence type="ECO:0000256" key="8">
    <source>
        <dbReference type="ARBA" id="ARBA00037992"/>
    </source>
</evidence>
<keyword evidence="14" id="KW-1185">Reference proteome</keyword>
<feature type="transmembrane region" description="Helical" evidence="11">
    <location>
        <begin position="874"/>
        <end position="893"/>
    </location>
</feature>
<feature type="region of interest" description="Disordered" evidence="10">
    <location>
        <begin position="1"/>
        <end position="84"/>
    </location>
</feature>
<feature type="domain" description="TFIIS N-terminal" evidence="12">
    <location>
        <begin position="166"/>
        <end position="244"/>
    </location>
</feature>
<evidence type="ECO:0000259" key="12">
    <source>
        <dbReference type="PROSITE" id="PS51319"/>
    </source>
</evidence>
<evidence type="ECO:0000256" key="11">
    <source>
        <dbReference type="SAM" id="Phobius"/>
    </source>
</evidence>
<feature type="compositionally biased region" description="Low complexity" evidence="10">
    <location>
        <begin position="22"/>
        <end position="32"/>
    </location>
</feature>
<keyword evidence="7 9" id="KW-0539">Nucleus</keyword>
<gene>
    <name evidence="13" type="ORF">AFUS01_LOCUS21657</name>
</gene>
<keyword evidence="3" id="KW-0509">mRNA transport</keyword>
<organism evidence="13 14">
    <name type="scientific">Allacma fusca</name>
    <dbReference type="NCBI Taxonomy" id="39272"/>
    <lineage>
        <taxon>Eukaryota</taxon>
        <taxon>Metazoa</taxon>
        <taxon>Ecdysozoa</taxon>
        <taxon>Arthropoda</taxon>
        <taxon>Hexapoda</taxon>
        <taxon>Collembola</taxon>
        <taxon>Symphypleona</taxon>
        <taxon>Sminthuridae</taxon>
        <taxon>Allacma</taxon>
    </lineage>
</organism>
<feature type="transmembrane region" description="Helical" evidence="11">
    <location>
        <begin position="905"/>
        <end position="924"/>
    </location>
</feature>
<evidence type="ECO:0000313" key="14">
    <source>
        <dbReference type="Proteomes" id="UP000708208"/>
    </source>
</evidence>
<dbReference type="GO" id="GO:0008380">
    <property type="term" value="P:RNA splicing"/>
    <property type="evidence" value="ECO:0007669"/>
    <property type="project" value="UniProtKB-KW"/>
</dbReference>
<evidence type="ECO:0000313" key="13">
    <source>
        <dbReference type="EMBL" id="CAG7733199.1"/>
    </source>
</evidence>
<dbReference type="Proteomes" id="UP000708208">
    <property type="component" value="Unassembled WGS sequence"/>
</dbReference>
<sequence>MDSETSLPSKSNNKTSKKSTSRSRSGSKQSSAGRKKTTKVKLSSGKSRTRSESCSPVRPAEDQGSLDGNPQVKDENEGLSDFDLMLERKKEEKTRHKKRKYEDLVNVNENLIAQFVEDMRSAAEDDRDLNEAGKPSTKKIAMLPSVLSQLRKPDLQPEFFEHNVLMVLTDWLAPMPDRSLPASSVRESILKLLADFPHLEQYLLKESGIGKAVMYLLKHPKETKGNKELAGKIVGSWARPIFDLSTDYRALSKEEREQRDFDQKPKRLRIIADHDRKLHAQDMSRMQSSNLEPGDPGWIPRALVPQPSSKDYVVRPKWLSDVSLTAKRQKKQPTLFDKHVKAFSERNKLLKTIRAVTIMNVIVMSELILSNFSENSPEELVLSDVAYEIDLQKTCPKMFILLHPKSESTYQVRVLANKIQSMYLRVPIFGLIFYEMNKYFGHYICWFPENCEVRFWCTSMNCLETMINVYEDATHEGRQISWEWEEVCSGGDDFCSIIKGSPFQRNNPRPLFPTMYSFLTEEVNFNVSEEAKYFMQVEGLAPGILFQESGKNHYFETEFRIAEVTSFNFITSDSVGAVKLEFSLYTKPFEISVWQSIGSALFFAALILSTHLIFTGDLVTGGHQNNYGREEMARLTRYVLWASISFDVQPKLVLIVQGQSKIPFANRIVHDRHKFFQTVPKFILIRANAQTGSYFSGYYVCNFILECKVHFRCSTEDCLTTMLGVYNQVTNYGKKIVLQIINFSGQNEPRSTFSGSPLRRDNPWGILKTMHYFLIEDHGPNVSISAKIRRSDLPETTIFIFEYPITQMQLFLIAQSTPFNFITSDSVRAMTVRLSLYANPLQRFVWLALGLSMALTALTMTIHLHKYGTPKHIAFLMVAFSLCANLVEQGTLVMKRGNKLSQSRIATSVAIIWLFLCLIISNGYKGLLKTSFATQNRFTSRWQYLDQLQDFTFYLPAGDYNEGYKWHCRNTSDDTCVRHCRSSDVSASYRSERDNFLDSTTFQRSSKYLSPRQFRCVARDSLKHLIQGNLSSPKTALVVFSFALGYYWNHVQKVMDEEGLQFAHNGDVLNDAFLRRPYYLQITRAFSEEYNYVGRRARIMLSSGMFWFWQKWDNIRFPRRLFFHMKTRRDTSPKPLSMNSSLMLVLYVYCWCTIVCAVVFIVEVMLWLRNLYPKML</sequence>
<evidence type="ECO:0000256" key="1">
    <source>
        <dbReference type="ARBA" id="ARBA00022448"/>
    </source>
</evidence>
<dbReference type="GO" id="GO:0016973">
    <property type="term" value="P:poly(A)+ mRNA export from nucleus"/>
    <property type="evidence" value="ECO:0007669"/>
    <property type="project" value="TreeGrafter"/>
</dbReference>
<keyword evidence="11" id="KW-0812">Transmembrane</keyword>
<dbReference type="InterPro" id="IPR051037">
    <property type="entry name" value="RNAPII_TF_IWS1"/>
</dbReference>
<evidence type="ECO:0000256" key="5">
    <source>
        <dbReference type="ARBA" id="ARBA00023163"/>
    </source>
</evidence>
<dbReference type="Pfam" id="PF08711">
    <property type="entry name" value="Med26"/>
    <property type="match status" value="1"/>
</dbReference>
<accession>A0A8J2K7N5</accession>
<feature type="transmembrane region" description="Helical" evidence="11">
    <location>
        <begin position="844"/>
        <end position="862"/>
    </location>
</feature>
<evidence type="ECO:0000256" key="10">
    <source>
        <dbReference type="SAM" id="MobiDB-lite"/>
    </source>
</evidence>
<evidence type="ECO:0000256" key="3">
    <source>
        <dbReference type="ARBA" id="ARBA00022816"/>
    </source>
</evidence>
<keyword evidence="1" id="KW-0813">Transport</keyword>
<keyword evidence="5" id="KW-0804">Transcription</keyword>
<comment type="similarity">
    <text evidence="8">Belongs to the IWS1 family.</text>
</comment>
<evidence type="ECO:0000256" key="7">
    <source>
        <dbReference type="ARBA" id="ARBA00023242"/>
    </source>
</evidence>
<feature type="transmembrane region" description="Helical" evidence="11">
    <location>
        <begin position="1144"/>
        <end position="1168"/>
    </location>
</feature>
<reference evidence="13" key="1">
    <citation type="submission" date="2021-06" db="EMBL/GenBank/DDBJ databases">
        <authorList>
            <person name="Hodson N. C."/>
            <person name="Mongue J. A."/>
            <person name="Jaron S. K."/>
        </authorList>
    </citation>
    <scope>NUCLEOTIDE SEQUENCE</scope>
</reference>
<evidence type="ECO:0000256" key="2">
    <source>
        <dbReference type="ARBA" id="ARBA00022664"/>
    </source>
</evidence>
<proteinExistence type="inferred from homology"/>
<dbReference type="GO" id="GO:0006397">
    <property type="term" value="P:mRNA processing"/>
    <property type="evidence" value="ECO:0007669"/>
    <property type="project" value="UniProtKB-KW"/>
</dbReference>
<dbReference type="PANTHER" id="PTHR46010">
    <property type="entry name" value="PROTEIN IWS1 HOMOLOG"/>
    <property type="match status" value="1"/>
</dbReference>
<evidence type="ECO:0000256" key="6">
    <source>
        <dbReference type="ARBA" id="ARBA00023187"/>
    </source>
</evidence>
<protein>
    <recommendedName>
        <fullName evidence="12">TFIIS N-terminal domain-containing protein</fullName>
    </recommendedName>
</protein>
<dbReference type="FunFam" id="1.20.930.10:FF:000001">
    <property type="entry name" value="IWS1, SUPT6H interacting protein"/>
    <property type="match status" value="1"/>
</dbReference>
<comment type="subcellular location">
    <subcellularLocation>
        <location evidence="9">Nucleus</location>
    </subcellularLocation>
</comment>
<keyword evidence="11" id="KW-0472">Membrane</keyword>
<keyword evidence="11" id="KW-1133">Transmembrane helix</keyword>
<dbReference type="AlphaFoldDB" id="A0A8J2K7N5"/>
<dbReference type="InterPro" id="IPR017923">
    <property type="entry name" value="TFIIS_N"/>
</dbReference>
<dbReference type="EMBL" id="CAJVCH010244897">
    <property type="protein sequence ID" value="CAG7733199.1"/>
    <property type="molecule type" value="Genomic_DNA"/>
</dbReference>
<dbReference type="PANTHER" id="PTHR46010:SF1">
    <property type="entry name" value="PROTEIN IWS1 HOMOLOG"/>
    <property type="match status" value="1"/>
</dbReference>
<evidence type="ECO:0000256" key="4">
    <source>
        <dbReference type="ARBA" id="ARBA00023015"/>
    </source>
</evidence>
<dbReference type="OrthoDB" id="21124at2759"/>
<name>A0A8J2K7N5_9HEXA</name>
<keyword evidence="6" id="KW-0508">mRNA splicing</keyword>
<comment type="caution">
    <text evidence="13">The sequence shown here is derived from an EMBL/GenBank/DDBJ whole genome shotgun (WGS) entry which is preliminary data.</text>
</comment>
<dbReference type="PROSITE" id="PS51319">
    <property type="entry name" value="TFIIS_N"/>
    <property type="match status" value="1"/>
</dbReference>
<keyword evidence="2" id="KW-0507">mRNA processing</keyword>